<feature type="transmembrane region" description="Helical" evidence="1">
    <location>
        <begin position="223"/>
        <end position="244"/>
    </location>
</feature>
<evidence type="ECO:0000313" key="2">
    <source>
        <dbReference type="EMBL" id="OJJ44316.1"/>
    </source>
</evidence>
<dbReference type="STRING" id="1073090.A0A1L9SAZ8"/>
<feature type="transmembrane region" description="Helical" evidence="1">
    <location>
        <begin position="463"/>
        <end position="482"/>
    </location>
</feature>
<dbReference type="PANTHER" id="PTHR37544">
    <property type="entry name" value="SPRAY-RELATED"/>
    <property type="match status" value="1"/>
</dbReference>
<feature type="transmembrane region" description="Helical" evidence="1">
    <location>
        <begin position="365"/>
        <end position="385"/>
    </location>
</feature>
<feature type="transmembrane region" description="Helical" evidence="1">
    <location>
        <begin position="57"/>
        <end position="75"/>
    </location>
</feature>
<name>A0A1L9SAZ8_9EURO</name>
<feature type="transmembrane region" description="Helical" evidence="1">
    <location>
        <begin position="427"/>
        <end position="451"/>
    </location>
</feature>
<reference evidence="3" key="1">
    <citation type="journal article" date="2017" name="Genome Biol.">
        <title>Comparative genomics reveals high biological diversity and specific adaptations in the industrially and medically important fungal genus Aspergillus.</title>
        <authorList>
            <person name="de Vries R.P."/>
            <person name="Riley R."/>
            <person name="Wiebenga A."/>
            <person name="Aguilar-Osorio G."/>
            <person name="Amillis S."/>
            <person name="Uchima C.A."/>
            <person name="Anderluh G."/>
            <person name="Asadollahi M."/>
            <person name="Askin M."/>
            <person name="Barry K."/>
            <person name="Battaglia E."/>
            <person name="Bayram O."/>
            <person name="Benocci T."/>
            <person name="Braus-Stromeyer S.A."/>
            <person name="Caldana C."/>
            <person name="Canovas D."/>
            <person name="Cerqueira G.C."/>
            <person name="Chen F."/>
            <person name="Chen W."/>
            <person name="Choi C."/>
            <person name="Clum A."/>
            <person name="Dos Santos R.A."/>
            <person name="Damasio A.R."/>
            <person name="Diallinas G."/>
            <person name="Emri T."/>
            <person name="Fekete E."/>
            <person name="Flipphi M."/>
            <person name="Freyberg S."/>
            <person name="Gallo A."/>
            <person name="Gournas C."/>
            <person name="Habgood R."/>
            <person name="Hainaut M."/>
            <person name="Harispe M.L."/>
            <person name="Henrissat B."/>
            <person name="Hilden K.S."/>
            <person name="Hope R."/>
            <person name="Hossain A."/>
            <person name="Karabika E."/>
            <person name="Karaffa L."/>
            <person name="Karanyi Z."/>
            <person name="Krasevec N."/>
            <person name="Kuo A."/>
            <person name="Kusch H."/>
            <person name="LaButti K."/>
            <person name="Lagendijk E.L."/>
            <person name="Lapidus A."/>
            <person name="Levasseur A."/>
            <person name="Lindquist E."/>
            <person name="Lipzen A."/>
            <person name="Logrieco A.F."/>
            <person name="MacCabe A."/>
            <person name="Maekelae M.R."/>
            <person name="Malavazi I."/>
            <person name="Melin P."/>
            <person name="Meyer V."/>
            <person name="Mielnichuk N."/>
            <person name="Miskei M."/>
            <person name="Molnar A.P."/>
            <person name="Mule G."/>
            <person name="Ngan C.Y."/>
            <person name="Orejas M."/>
            <person name="Orosz E."/>
            <person name="Ouedraogo J.P."/>
            <person name="Overkamp K.M."/>
            <person name="Park H.-S."/>
            <person name="Perrone G."/>
            <person name="Piumi F."/>
            <person name="Punt P.J."/>
            <person name="Ram A.F."/>
            <person name="Ramon A."/>
            <person name="Rauscher S."/>
            <person name="Record E."/>
            <person name="Riano-Pachon D.M."/>
            <person name="Robert V."/>
            <person name="Roehrig J."/>
            <person name="Ruller R."/>
            <person name="Salamov A."/>
            <person name="Salih N.S."/>
            <person name="Samson R.A."/>
            <person name="Sandor E."/>
            <person name="Sanguinetti M."/>
            <person name="Schuetze T."/>
            <person name="Sepcic K."/>
            <person name="Shelest E."/>
            <person name="Sherlock G."/>
            <person name="Sophianopoulou V."/>
            <person name="Squina F.M."/>
            <person name="Sun H."/>
            <person name="Susca A."/>
            <person name="Todd R.B."/>
            <person name="Tsang A."/>
            <person name="Unkles S.E."/>
            <person name="van de Wiele N."/>
            <person name="van Rossen-Uffink D."/>
            <person name="Oliveira J.V."/>
            <person name="Vesth T.C."/>
            <person name="Visser J."/>
            <person name="Yu J.-H."/>
            <person name="Zhou M."/>
            <person name="Andersen M.R."/>
            <person name="Archer D.B."/>
            <person name="Baker S.E."/>
            <person name="Benoit I."/>
            <person name="Brakhage A.A."/>
            <person name="Braus G.H."/>
            <person name="Fischer R."/>
            <person name="Frisvad J.C."/>
            <person name="Goldman G.H."/>
            <person name="Houbraken J."/>
            <person name="Oakley B."/>
            <person name="Pocsi I."/>
            <person name="Scazzocchio C."/>
            <person name="Seiboth B."/>
            <person name="vanKuyk P.A."/>
            <person name="Wortman J."/>
            <person name="Dyer P.S."/>
            <person name="Grigoriev I.V."/>
        </authorList>
    </citation>
    <scope>NUCLEOTIDE SEQUENCE [LARGE SCALE GENOMIC DNA]</scope>
    <source>
        <strain evidence="3">CBS 506.65</strain>
    </source>
</reference>
<dbReference type="Pfam" id="PF11915">
    <property type="entry name" value="DUF3433"/>
    <property type="match status" value="2"/>
</dbReference>
<dbReference type="EMBL" id="KV878348">
    <property type="protein sequence ID" value="OJJ44316.1"/>
    <property type="molecule type" value="Genomic_DNA"/>
</dbReference>
<feature type="transmembrane region" description="Helical" evidence="1">
    <location>
        <begin position="171"/>
        <end position="190"/>
    </location>
</feature>
<dbReference type="OrthoDB" id="3248909at2759"/>
<sequence length="576" mass="64849">MIVAIKDLSPSVDITSLEGGNRSSAVFETLDQACQSYFYPTDPEQPNWKPLSMRTPYIIMLVVVSLVLAGVEEYLCQKSRSLEKEGKGLIQYNTVADIPVIEFFCWKYLPTMVMVSYGVLWQITDYEVKRLEPYFQLSRPGGNTAAQSLNLDYVTQWTYLTPIKAFYYRQWAVFVACIGSILATAAAPSLQSPTIAPVRNPLCTGSQDDTDCTFEYFVRISLVWSRLLTACLIIVALLGIVLMVQLRRKSGLLSDPRGIAGVAAMATKSHILADFQGMDEATTDEIHQRLRHRRYILHKSTIWQGEYMRQSEHDPYAERKATNPHPIILRSHSLLALVGFLFVVLPFVPVITYTNLNVIPQNLPWLPVLVATLIKQLWTTLEFAVKMIEPFHTLYRGNARPEVTLTLDYQGTPYGLLPLKAAWNRHYLVALVGLGSVLGDILTVTASSLALTNETYKSFTASSGISITIILLLIVSALAVYAHRRHTFLPRQPSTIASVLAFIHQSRMLDDFVGTERYTNKEMEAVLVAKNKRYALGWFKGRDSQPHCAVDEEPMLSRYKHGVSYLQAQAPWVENV</sequence>
<gene>
    <name evidence="2" type="ORF">ASPZODRAFT_121566</name>
</gene>
<keyword evidence="1" id="KW-0472">Membrane</keyword>
<dbReference type="InterPro" id="IPR021840">
    <property type="entry name" value="DUF3433"/>
</dbReference>
<keyword evidence="3" id="KW-1185">Reference proteome</keyword>
<dbReference type="RefSeq" id="XP_022578826.1">
    <property type="nucleotide sequence ID" value="XM_022721293.1"/>
</dbReference>
<keyword evidence="1" id="KW-1133">Transmembrane helix</keyword>
<dbReference type="Proteomes" id="UP000184188">
    <property type="component" value="Unassembled WGS sequence"/>
</dbReference>
<dbReference type="AlphaFoldDB" id="A0A1L9SAZ8"/>
<proteinExistence type="predicted"/>
<dbReference type="VEuPathDB" id="FungiDB:ASPZODRAFT_121566"/>
<protein>
    <submittedName>
        <fullName evidence="2">Uncharacterized protein</fullName>
    </submittedName>
</protein>
<keyword evidence="1" id="KW-0812">Transmembrane</keyword>
<evidence type="ECO:0000313" key="3">
    <source>
        <dbReference type="Proteomes" id="UP000184188"/>
    </source>
</evidence>
<accession>A0A1L9SAZ8</accession>
<evidence type="ECO:0000256" key="1">
    <source>
        <dbReference type="SAM" id="Phobius"/>
    </source>
</evidence>
<organism evidence="2 3">
    <name type="scientific">Penicilliopsis zonata CBS 506.65</name>
    <dbReference type="NCBI Taxonomy" id="1073090"/>
    <lineage>
        <taxon>Eukaryota</taxon>
        <taxon>Fungi</taxon>
        <taxon>Dikarya</taxon>
        <taxon>Ascomycota</taxon>
        <taxon>Pezizomycotina</taxon>
        <taxon>Eurotiomycetes</taxon>
        <taxon>Eurotiomycetidae</taxon>
        <taxon>Eurotiales</taxon>
        <taxon>Aspergillaceae</taxon>
        <taxon>Penicilliopsis</taxon>
    </lineage>
</organism>
<dbReference type="PANTHER" id="PTHR37544:SF3">
    <property type="entry name" value="SPRAY"/>
    <property type="match status" value="1"/>
</dbReference>
<feature type="transmembrane region" description="Helical" evidence="1">
    <location>
        <begin position="334"/>
        <end position="353"/>
    </location>
</feature>
<dbReference type="GeneID" id="34607758"/>